<dbReference type="Proteomes" id="UP001152747">
    <property type="component" value="Unassembled WGS sequence"/>
</dbReference>
<organism evidence="2 3">
    <name type="scientific">Caenorhabditis angaria</name>
    <dbReference type="NCBI Taxonomy" id="860376"/>
    <lineage>
        <taxon>Eukaryota</taxon>
        <taxon>Metazoa</taxon>
        <taxon>Ecdysozoa</taxon>
        <taxon>Nematoda</taxon>
        <taxon>Chromadorea</taxon>
        <taxon>Rhabditida</taxon>
        <taxon>Rhabditina</taxon>
        <taxon>Rhabditomorpha</taxon>
        <taxon>Rhabditoidea</taxon>
        <taxon>Rhabditidae</taxon>
        <taxon>Peloderinae</taxon>
        <taxon>Caenorhabditis</taxon>
    </lineage>
</organism>
<sequence>MKCIPIFFCLFVFCSADPQILYLTQFTIANGQSTFAYEKGSNLYLSSSDSTDVLKNIILTIDGQIIPLDTLRDVTRDDGSQLPLKLGDSLTISTTNSNDITSKLTGFIYVSTAKQANDENFSVYVIQNNIKIMKTSGQSTSVILNTAYGVTQHSNTPFRTSLVKKIEQDHSAKLRIYSDIPYDNYTYDDTPWKSLFYNPIVFESLNENGIMEDTEMFFNNIEHIQMSYVSWYILSSGNINVIIEKLWMNNIETTTTSLNTTGLIVNAADASSINITVDFLNNPNPQTLGMFVKCQPTDNIDFIFSNNGQDVLHAHFNTTFPETGILEWKVGKDATKFQILSSQMLPGAYSVQYFVIDGVIGSLTTQPTL</sequence>
<reference evidence="2" key="1">
    <citation type="submission" date="2022-11" db="EMBL/GenBank/DDBJ databases">
        <authorList>
            <person name="Kikuchi T."/>
        </authorList>
    </citation>
    <scope>NUCLEOTIDE SEQUENCE</scope>
    <source>
        <strain evidence="2">PS1010</strain>
    </source>
</reference>
<proteinExistence type="predicted"/>
<gene>
    <name evidence="2" type="ORF">CAMP_LOCUS10482</name>
</gene>
<dbReference type="OrthoDB" id="5807757at2759"/>
<feature type="chain" id="PRO_5040292430" description="CUB-like domain-containing protein" evidence="1">
    <location>
        <begin position="17"/>
        <end position="369"/>
    </location>
</feature>
<dbReference type="Pfam" id="PF03409">
    <property type="entry name" value="Glycoprotein"/>
    <property type="match status" value="1"/>
</dbReference>
<comment type="caution">
    <text evidence="2">The sequence shown here is derived from an EMBL/GenBank/DDBJ whole genome shotgun (WGS) entry which is preliminary data.</text>
</comment>
<name>A0A9P1ILK7_9PELO</name>
<keyword evidence="3" id="KW-1185">Reference proteome</keyword>
<feature type="signal peptide" evidence="1">
    <location>
        <begin position="1"/>
        <end position="16"/>
    </location>
</feature>
<dbReference type="InterPro" id="IPR005071">
    <property type="entry name" value="Glycoprotein"/>
</dbReference>
<evidence type="ECO:0000313" key="2">
    <source>
        <dbReference type="EMBL" id="CAI5447845.1"/>
    </source>
</evidence>
<dbReference type="EMBL" id="CANHGI010000004">
    <property type="protein sequence ID" value="CAI5447845.1"/>
    <property type="molecule type" value="Genomic_DNA"/>
</dbReference>
<evidence type="ECO:0000313" key="3">
    <source>
        <dbReference type="Proteomes" id="UP001152747"/>
    </source>
</evidence>
<keyword evidence="1" id="KW-0732">Signal</keyword>
<dbReference type="GO" id="GO:0045121">
    <property type="term" value="C:membrane raft"/>
    <property type="evidence" value="ECO:0007669"/>
    <property type="project" value="TreeGrafter"/>
</dbReference>
<evidence type="ECO:0008006" key="4">
    <source>
        <dbReference type="Google" id="ProtNLM"/>
    </source>
</evidence>
<dbReference type="GO" id="GO:0045087">
    <property type="term" value="P:innate immune response"/>
    <property type="evidence" value="ECO:0007669"/>
    <property type="project" value="TreeGrafter"/>
</dbReference>
<dbReference type="AlphaFoldDB" id="A0A9P1ILK7"/>
<evidence type="ECO:0000256" key="1">
    <source>
        <dbReference type="SAM" id="SignalP"/>
    </source>
</evidence>
<dbReference type="PANTHER" id="PTHR21733">
    <property type="entry name" value="CUB_2 DOMAIN-CONTAINING PROTEIN-RELATED-RELATED"/>
    <property type="match status" value="1"/>
</dbReference>
<protein>
    <recommendedName>
        <fullName evidence="4">CUB-like domain-containing protein</fullName>
    </recommendedName>
</protein>
<accession>A0A9P1ILK7</accession>